<gene>
    <name evidence="2" type="ORF">EGK68_15390</name>
</gene>
<accession>A0A3R9APU6</accession>
<proteinExistence type="predicted"/>
<dbReference type="EMBL" id="RHWT01000020">
    <property type="protein sequence ID" value="RSB29742.1"/>
    <property type="molecule type" value="Genomic_DNA"/>
</dbReference>
<dbReference type="Proteomes" id="UP000275321">
    <property type="component" value="Unassembled WGS sequence"/>
</dbReference>
<comment type="caution">
    <text evidence="2">The sequence shown here is derived from an EMBL/GenBank/DDBJ whole genome shotgun (WGS) entry which is preliminary data.</text>
</comment>
<evidence type="ECO:0000256" key="1">
    <source>
        <dbReference type="SAM" id="Phobius"/>
    </source>
</evidence>
<keyword evidence="1" id="KW-0812">Transmembrane</keyword>
<evidence type="ECO:0000313" key="2">
    <source>
        <dbReference type="EMBL" id="RSB29742.1"/>
    </source>
</evidence>
<dbReference type="AlphaFoldDB" id="A0A3R9APU6"/>
<feature type="transmembrane region" description="Helical" evidence="1">
    <location>
        <begin position="12"/>
        <end position="39"/>
    </location>
</feature>
<organism evidence="2 3">
    <name type="scientific">Enterobacter cloacae</name>
    <dbReference type="NCBI Taxonomy" id="550"/>
    <lineage>
        <taxon>Bacteria</taxon>
        <taxon>Pseudomonadati</taxon>
        <taxon>Pseudomonadota</taxon>
        <taxon>Gammaproteobacteria</taxon>
        <taxon>Enterobacterales</taxon>
        <taxon>Enterobacteriaceae</taxon>
        <taxon>Enterobacter</taxon>
        <taxon>Enterobacter cloacae complex</taxon>
    </lineage>
</organism>
<keyword evidence="1" id="KW-0472">Membrane</keyword>
<name>A0A3R9APU6_ENTCL</name>
<evidence type="ECO:0000313" key="3">
    <source>
        <dbReference type="Proteomes" id="UP000275321"/>
    </source>
</evidence>
<protein>
    <submittedName>
        <fullName evidence="2">Uncharacterized protein</fullName>
    </submittedName>
</protein>
<reference evidence="2 3" key="1">
    <citation type="submission" date="2018-10" db="EMBL/GenBank/DDBJ databases">
        <title>Transmission dynamics of multidrug resistant bacteria on intensive care unit surfaces.</title>
        <authorList>
            <person name="D'Souza A.W."/>
            <person name="Potter R.F."/>
            <person name="Wallace M."/>
            <person name="Shupe A."/>
            <person name="Patel S."/>
            <person name="Sun S."/>
            <person name="Gul D."/>
            <person name="Kwon J.H."/>
            <person name="Andleeb S."/>
            <person name="Burnham C.-A.D."/>
            <person name="Dantas G."/>
        </authorList>
    </citation>
    <scope>NUCLEOTIDE SEQUENCE [LARGE SCALE GENOMIC DNA]</scope>
    <source>
        <strain evidence="2 3">EC_073</strain>
    </source>
</reference>
<keyword evidence="1" id="KW-1133">Transmembrane helix</keyword>
<sequence length="73" mass="8177">MAAGFLPRFAGTVVTMTISFFCIVEIIFVLFGDFATVILTDRRSDGEHVSCYRRVTFPPCKIVPVWTAAFWPG</sequence>